<dbReference type="PANTHER" id="PTHR44846:SF17">
    <property type="entry name" value="GNTR-FAMILY TRANSCRIPTIONAL REGULATOR"/>
    <property type="match status" value="1"/>
</dbReference>
<name>A0ABQ4A434_9ACTN</name>
<reference evidence="5 6" key="1">
    <citation type="submission" date="2021-01" db="EMBL/GenBank/DDBJ databases">
        <title>Whole genome shotgun sequence of Actinoplanes humidus NBRC 14915.</title>
        <authorList>
            <person name="Komaki H."/>
            <person name="Tamura T."/>
        </authorList>
    </citation>
    <scope>NUCLEOTIDE SEQUENCE [LARGE SCALE GENOMIC DNA]</scope>
    <source>
        <strain evidence="5 6">NBRC 14915</strain>
    </source>
</reference>
<dbReference type="Pfam" id="PF00392">
    <property type="entry name" value="GntR"/>
    <property type="match status" value="1"/>
</dbReference>
<dbReference type="InterPro" id="IPR036388">
    <property type="entry name" value="WH-like_DNA-bd_sf"/>
</dbReference>
<dbReference type="EMBL" id="BOMN01000124">
    <property type="protein sequence ID" value="GIE25611.1"/>
    <property type="molecule type" value="Genomic_DNA"/>
</dbReference>
<dbReference type="RefSeq" id="WP_203842550.1">
    <property type="nucleotide sequence ID" value="NZ_BAAATV010000025.1"/>
</dbReference>
<dbReference type="InterPro" id="IPR011663">
    <property type="entry name" value="UTRA"/>
</dbReference>
<dbReference type="InterPro" id="IPR028978">
    <property type="entry name" value="Chorismate_lyase_/UTRA_dom_sf"/>
</dbReference>
<keyword evidence="3" id="KW-0804">Transcription</keyword>
<keyword evidence="6" id="KW-1185">Reference proteome</keyword>
<evidence type="ECO:0000313" key="5">
    <source>
        <dbReference type="EMBL" id="GIE25611.1"/>
    </source>
</evidence>
<dbReference type="Proteomes" id="UP000603200">
    <property type="component" value="Unassembled WGS sequence"/>
</dbReference>
<dbReference type="PROSITE" id="PS50949">
    <property type="entry name" value="HTH_GNTR"/>
    <property type="match status" value="1"/>
</dbReference>
<dbReference type="SMART" id="SM00866">
    <property type="entry name" value="UTRA"/>
    <property type="match status" value="1"/>
</dbReference>
<keyword evidence="2" id="KW-0238">DNA-binding</keyword>
<dbReference type="SMART" id="SM00345">
    <property type="entry name" value="HTH_GNTR"/>
    <property type="match status" value="1"/>
</dbReference>
<dbReference type="Pfam" id="PF07702">
    <property type="entry name" value="UTRA"/>
    <property type="match status" value="1"/>
</dbReference>
<comment type="caution">
    <text evidence="5">The sequence shown here is derived from an EMBL/GenBank/DDBJ whole genome shotgun (WGS) entry which is preliminary data.</text>
</comment>
<dbReference type="InterPro" id="IPR036390">
    <property type="entry name" value="WH_DNA-bd_sf"/>
</dbReference>
<dbReference type="InterPro" id="IPR000524">
    <property type="entry name" value="Tscrpt_reg_HTH_GntR"/>
</dbReference>
<dbReference type="PANTHER" id="PTHR44846">
    <property type="entry name" value="MANNOSYL-D-GLYCERATE TRANSPORT/METABOLISM SYSTEM REPRESSOR MNGR-RELATED"/>
    <property type="match status" value="1"/>
</dbReference>
<dbReference type="Gene3D" id="1.10.10.10">
    <property type="entry name" value="Winged helix-like DNA-binding domain superfamily/Winged helix DNA-binding domain"/>
    <property type="match status" value="1"/>
</dbReference>
<proteinExistence type="predicted"/>
<dbReference type="CDD" id="cd07377">
    <property type="entry name" value="WHTH_GntR"/>
    <property type="match status" value="1"/>
</dbReference>
<evidence type="ECO:0000256" key="2">
    <source>
        <dbReference type="ARBA" id="ARBA00023125"/>
    </source>
</evidence>
<accession>A0ABQ4A434</accession>
<evidence type="ECO:0000313" key="6">
    <source>
        <dbReference type="Proteomes" id="UP000603200"/>
    </source>
</evidence>
<protein>
    <submittedName>
        <fullName evidence="5">GntR family transcriptional regulator</fullName>
    </submittedName>
</protein>
<evidence type="ECO:0000259" key="4">
    <source>
        <dbReference type="PROSITE" id="PS50949"/>
    </source>
</evidence>
<sequence length="249" mass="26749">MPPTIDRQPPPYQQIADHFRREIRDGRLKDGDRLPSARQLVTDWNVAHATAAKVLTTLRAEGLVRTTPGGAGGTVVDVQKVGTPARDRMLSTRRTGNIYAKGTYAKIVAADLVEAPDEVAEALGIPAGSQVIRRQRITYRNDVADSTSISWFPGALADSAPDLLVADRIKLGTAGYIEQQTGRIMAAGRDQVTAGQAEDAVAEILGIAAGEPILLGRNWVLDSGGDVIEFGQSVSAAGRWQTYEYEINT</sequence>
<dbReference type="InterPro" id="IPR050679">
    <property type="entry name" value="Bact_HTH_transcr_reg"/>
</dbReference>
<organism evidence="5 6">
    <name type="scientific">Winogradskya humida</name>
    <dbReference type="NCBI Taxonomy" id="113566"/>
    <lineage>
        <taxon>Bacteria</taxon>
        <taxon>Bacillati</taxon>
        <taxon>Actinomycetota</taxon>
        <taxon>Actinomycetes</taxon>
        <taxon>Micromonosporales</taxon>
        <taxon>Micromonosporaceae</taxon>
        <taxon>Winogradskya</taxon>
    </lineage>
</organism>
<keyword evidence="1" id="KW-0805">Transcription regulation</keyword>
<feature type="domain" description="HTH gntR-type" evidence="4">
    <location>
        <begin position="9"/>
        <end position="78"/>
    </location>
</feature>
<dbReference type="SUPFAM" id="SSF64288">
    <property type="entry name" value="Chorismate lyase-like"/>
    <property type="match status" value="1"/>
</dbReference>
<dbReference type="Gene3D" id="3.40.1410.10">
    <property type="entry name" value="Chorismate lyase-like"/>
    <property type="match status" value="1"/>
</dbReference>
<evidence type="ECO:0000256" key="3">
    <source>
        <dbReference type="ARBA" id="ARBA00023163"/>
    </source>
</evidence>
<evidence type="ECO:0000256" key="1">
    <source>
        <dbReference type="ARBA" id="ARBA00023015"/>
    </source>
</evidence>
<dbReference type="SUPFAM" id="SSF46785">
    <property type="entry name" value="Winged helix' DNA-binding domain"/>
    <property type="match status" value="1"/>
</dbReference>
<gene>
    <name evidence="5" type="ORF">Ahu01nite_087130</name>
</gene>